<feature type="domain" description="GED" evidence="3">
    <location>
        <begin position="516"/>
        <end position="603"/>
    </location>
</feature>
<dbReference type="SUPFAM" id="SSF52540">
    <property type="entry name" value="P-loop containing nucleoside triphosphate hydrolases"/>
    <property type="match status" value="1"/>
</dbReference>
<dbReference type="PROSITE" id="PS51388">
    <property type="entry name" value="GED"/>
    <property type="match status" value="1"/>
</dbReference>
<dbReference type="InterPro" id="IPR000375">
    <property type="entry name" value="Dynamin_stalk"/>
</dbReference>
<evidence type="ECO:0000313" key="6">
    <source>
        <dbReference type="Proteomes" id="UP001590950"/>
    </source>
</evidence>
<keyword evidence="6" id="KW-1185">Reference proteome</keyword>
<dbReference type="Proteomes" id="UP001590950">
    <property type="component" value="Unassembled WGS sequence"/>
</dbReference>
<evidence type="ECO:0000259" key="4">
    <source>
        <dbReference type="PROSITE" id="PS51718"/>
    </source>
</evidence>
<evidence type="ECO:0000313" key="5">
    <source>
        <dbReference type="EMBL" id="KAL2043237.1"/>
    </source>
</evidence>
<name>A0ABR4ABJ6_9LECA</name>
<dbReference type="EMBL" id="JBEFKJ010000012">
    <property type="protein sequence ID" value="KAL2043237.1"/>
    <property type="molecule type" value="Genomic_DNA"/>
</dbReference>
<keyword evidence="2" id="KW-0342">GTP-binding</keyword>
<gene>
    <name evidence="5" type="ORF">N7G274_004297</name>
</gene>
<organism evidence="5 6">
    <name type="scientific">Stereocaulon virgatum</name>
    <dbReference type="NCBI Taxonomy" id="373712"/>
    <lineage>
        <taxon>Eukaryota</taxon>
        <taxon>Fungi</taxon>
        <taxon>Dikarya</taxon>
        <taxon>Ascomycota</taxon>
        <taxon>Pezizomycotina</taxon>
        <taxon>Lecanoromycetes</taxon>
        <taxon>OSLEUM clade</taxon>
        <taxon>Lecanoromycetidae</taxon>
        <taxon>Lecanorales</taxon>
        <taxon>Lecanorineae</taxon>
        <taxon>Stereocaulaceae</taxon>
        <taxon>Stereocaulon</taxon>
    </lineage>
</organism>
<dbReference type="InterPro" id="IPR001401">
    <property type="entry name" value="Dynamin_GTPase"/>
</dbReference>
<dbReference type="Pfam" id="PF01031">
    <property type="entry name" value="Dynamin_M"/>
    <property type="match status" value="1"/>
</dbReference>
<dbReference type="PANTHER" id="PTHR11566:SF66">
    <property type="entry name" value="INTERFERON-INDUCED GTP-BINDING PROTEIN MX"/>
    <property type="match status" value="1"/>
</dbReference>
<comment type="caution">
    <text evidence="5">The sequence shown here is derived from an EMBL/GenBank/DDBJ whole genome shotgun (WGS) entry which is preliminary data.</text>
</comment>
<dbReference type="InterPro" id="IPR022812">
    <property type="entry name" value="Dynamin"/>
</dbReference>
<keyword evidence="1" id="KW-0547">Nucleotide-binding</keyword>
<dbReference type="PANTHER" id="PTHR11566">
    <property type="entry name" value="DYNAMIN"/>
    <property type="match status" value="1"/>
</dbReference>
<sequence>MGSAMAAMDVNSTLNVGSIPKAFARDVLSIEIEGPSRPQLTLVDIPGLIQTDTKGVTKSDVELVAEITDQYITRSRTICLAVVSAANDYANQKILTKVRAVDPEGHRTLGIITKPDRLDAGSGLESSFLDLARNEDIRFCLGWHVLKNRKYEEREFSLEERKYAEDAFFRTSNFKHLPKDHLGIDSLRSRLSSLLFEHIKEELPKLRNDLEEALLAATQQLHIMGSPRANSSECKDYLTHLSLDYFQVCKAAVDGHYEGEYFKSDLDSHFNVGSPATIRRLRAVIQYMNTEFAEDMRINGHTYQVDWSDNPKPVKPGLKLWKGLNKGKPRSSHQHPEKIDKNEALEWVRYALDHTRGRELVGNFNPLLVGQLFWDQCWYWEDLAKVHLANVAEVCGKFLDILLEDKCPKDVASHLRSYLIEPALDNRKKLALRELEEIVKDVMSYPINYNHYYTQTVNERRQKRQKASLAKCIQDATNHKKLPGCESHHTSASVDIDRAIEVYSKNIDPNMDNVSCEEALDCVFAIYEVSLKVFVANITTQVVERHLVRGLEMIFSPIIVHKLSDPEVEKIASEPAAAQRRREFLMDRIQRLEDGRDIFKGVM</sequence>
<evidence type="ECO:0000256" key="2">
    <source>
        <dbReference type="ARBA" id="ARBA00023134"/>
    </source>
</evidence>
<dbReference type="InterPro" id="IPR027417">
    <property type="entry name" value="P-loop_NTPase"/>
</dbReference>
<dbReference type="InterPro" id="IPR030381">
    <property type="entry name" value="G_DYNAMIN_dom"/>
</dbReference>
<feature type="domain" description="Dynamin-type G" evidence="4">
    <location>
        <begin position="1"/>
        <end position="204"/>
    </location>
</feature>
<dbReference type="PRINTS" id="PR00195">
    <property type="entry name" value="DYNAMIN"/>
</dbReference>
<evidence type="ECO:0000256" key="1">
    <source>
        <dbReference type="ARBA" id="ARBA00022741"/>
    </source>
</evidence>
<dbReference type="PROSITE" id="PS51718">
    <property type="entry name" value="G_DYNAMIN_2"/>
    <property type="match status" value="1"/>
</dbReference>
<reference evidence="5 6" key="1">
    <citation type="submission" date="2024-09" db="EMBL/GenBank/DDBJ databases">
        <title>Rethinking Asexuality: The Enigmatic Case of Functional Sexual Genes in Lepraria (Stereocaulaceae).</title>
        <authorList>
            <person name="Doellman M."/>
            <person name="Sun Y."/>
            <person name="Barcenas-Pena A."/>
            <person name="Lumbsch H.T."/>
            <person name="Grewe F."/>
        </authorList>
    </citation>
    <scope>NUCLEOTIDE SEQUENCE [LARGE SCALE GENOMIC DNA]</scope>
    <source>
        <strain evidence="5 6">Mercado 3170</strain>
    </source>
</reference>
<evidence type="ECO:0000259" key="3">
    <source>
        <dbReference type="PROSITE" id="PS51388"/>
    </source>
</evidence>
<protein>
    <submittedName>
        <fullName evidence="5">Uncharacterized protein</fullName>
    </submittedName>
</protein>
<dbReference type="InterPro" id="IPR020850">
    <property type="entry name" value="GED_dom"/>
</dbReference>
<dbReference type="InterPro" id="IPR045063">
    <property type="entry name" value="Dynamin_N"/>
</dbReference>
<dbReference type="Pfam" id="PF00350">
    <property type="entry name" value="Dynamin_N"/>
    <property type="match status" value="1"/>
</dbReference>
<accession>A0ABR4ABJ6</accession>
<proteinExistence type="predicted"/>
<dbReference type="Gene3D" id="3.40.50.300">
    <property type="entry name" value="P-loop containing nucleotide triphosphate hydrolases"/>
    <property type="match status" value="1"/>
</dbReference>
<dbReference type="CDD" id="cd08771">
    <property type="entry name" value="DLP_1"/>
    <property type="match status" value="1"/>
</dbReference>